<feature type="domain" description="Signal transduction histidine kinase internal region" evidence="2">
    <location>
        <begin position="156"/>
        <end position="233"/>
    </location>
</feature>
<dbReference type="GO" id="GO:0016020">
    <property type="term" value="C:membrane"/>
    <property type="evidence" value="ECO:0007669"/>
    <property type="project" value="InterPro"/>
</dbReference>
<keyword evidence="1" id="KW-0472">Membrane</keyword>
<keyword evidence="3" id="KW-0418">Kinase</keyword>
<name>A0A2T2YKJ5_9BACT</name>
<evidence type="ECO:0000313" key="3">
    <source>
        <dbReference type="EMBL" id="PSR56036.1"/>
    </source>
</evidence>
<evidence type="ECO:0000259" key="2">
    <source>
        <dbReference type="Pfam" id="PF06580"/>
    </source>
</evidence>
<feature type="transmembrane region" description="Helical" evidence="1">
    <location>
        <begin position="110"/>
        <end position="133"/>
    </location>
</feature>
<comment type="caution">
    <text evidence="3">The sequence shown here is derived from an EMBL/GenBank/DDBJ whole genome shotgun (WGS) entry which is preliminary data.</text>
</comment>
<keyword evidence="1" id="KW-0812">Transmembrane</keyword>
<keyword evidence="3" id="KW-0808">Transferase</keyword>
<dbReference type="AlphaFoldDB" id="A0A2T2YKJ5"/>
<evidence type="ECO:0000313" key="4">
    <source>
        <dbReference type="Proteomes" id="UP000240357"/>
    </source>
</evidence>
<accession>A0A2T2YKJ5</accession>
<dbReference type="Pfam" id="PF06580">
    <property type="entry name" value="His_kinase"/>
    <property type="match status" value="1"/>
</dbReference>
<dbReference type="InterPro" id="IPR010559">
    <property type="entry name" value="Sig_transdc_His_kin_internal"/>
</dbReference>
<keyword evidence="4" id="KW-1185">Reference proteome</keyword>
<dbReference type="PANTHER" id="PTHR34220:SF7">
    <property type="entry name" value="SENSOR HISTIDINE KINASE YPDA"/>
    <property type="match status" value="1"/>
</dbReference>
<feature type="transmembrane region" description="Helical" evidence="1">
    <location>
        <begin position="76"/>
        <end position="98"/>
    </location>
</feature>
<protein>
    <submittedName>
        <fullName evidence="3">Histidine kinase</fullName>
    </submittedName>
</protein>
<dbReference type="OrthoDB" id="927174at2"/>
<dbReference type="Proteomes" id="UP000240357">
    <property type="component" value="Unassembled WGS sequence"/>
</dbReference>
<proteinExistence type="predicted"/>
<organism evidence="3 4">
    <name type="scientific">Adhaeribacter arboris</name>
    <dbReference type="NCBI Taxonomy" id="2072846"/>
    <lineage>
        <taxon>Bacteria</taxon>
        <taxon>Pseudomonadati</taxon>
        <taxon>Bacteroidota</taxon>
        <taxon>Cytophagia</taxon>
        <taxon>Cytophagales</taxon>
        <taxon>Hymenobacteraceae</taxon>
        <taxon>Adhaeribacter</taxon>
    </lineage>
</organism>
<dbReference type="InterPro" id="IPR050640">
    <property type="entry name" value="Bact_2-comp_sensor_kinase"/>
</dbReference>
<gene>
    <name evidence="3" type="ORF">AHMF7605_22315</name>
</gene>
<keyword evidence="1" id="KW-1133">Transmembrane helix</keyword>
<dbReference type="GO" id="GO:0000155">
    <property type="term" value="F:phosphorelay sensor kinase activity"/>
    <property type="evidence" value="ECO:0007669"/>
    <property type="project" value="InterPro"/>
</dbReference>
<reference evidence="3 4" key="1">
    <citation type="submission" date="2018-03" db="EMBL/GenBank/DDBJ databases">
        <title>Adhaeribacter sp. HMF7605 Genome sequencing and assembly.</title>
        <authorList>
            <person name="Kang H."/>
            <person name="Kang J."/>
            <person name="Cha I."/>
            <person name="Kim H."/>
            <person name="Joh K."/>
        </authorList>
    </citation>
    <scope>NUCLEOTIDE SEQUENCE [LARGE SCALE GENOMIC DNA]</scope>
    <source>
        <strain evidence="3 4">HMF7605</strain>
    </source>
</reference>
<dbReference type="EMBL" id="PYFT01000001">
    <property type="protein sequence ID" value="PSR56036.1"/>
    <property type="molecule type" value="Genomic_DNA"/>
</dbReference>
<dbReference type="RefSeq" id="WP_106932214.1">
    <property type="nucleotide sequence ID" value="NZ_PYFT01000001.1"/>
</dbReference>
<feature type="transmembrane region" description="Helical" evidence="1">
    <location>
        <begin position="7"/>
        <end position="25"/>
    </location>
</feature>
<sequence>MKLTHSYQIRIIGILVVALLRFGLFGSATLEMEGRITLQGLIDNILIASVIIWETSRAVVLFFHRRYALQLSVKRYILETFGVLSANGILYGVIMLLHESPQEILAVKPIFLLYGFLYTFLFGVLVAAFYELLFYMDAWKKATQEAEELKKINLMAQLESLKNQVKPHFLFNSLNTLTALVEKDSVQAVKFIAELAQVYRYLLQSSEKELIGLDQELQFTQAYFFLLRTRFGEGITLKMQVAENLMNCLIPPLTLQILLENAMKHNQVSVRKPLDVIIQSEQDWLVISNNLQPKRGTVLSNGMGLTNITAKYKILNQPEVIILKEPNCFTVKVPLIKAQAA</sequence>
<feature type="transmembrane region" description="Helical" evidence="1">
    <location>
        <begin position="45"/>
        <end position="64"/>
    </location>
</feature>
<dbReference type="PANTHER" id="PTHR34220">
    <property type="entry name" value="SENSOR HISTIDINE KINASE YPDA"/>
    <property type="match status" value="1"/>
</dbReference>
<evidence type="ECO:0000256" key="1">
    <source>
        <dbReference type="SAM" id="Phobius"/>
    </source>
</evidence>